<dbReference type="PANTHER" id="PTHR47360">
    <property type="entry name" value="MUREIN DD-ENDOPEPTIDASE MEPS/MUREIN LD-CARBOXYPEPTIDASE"/>
    <property type="match status" value="1"/>
</dbReference>
<feature type="domain" description="NlpC/P60" evidence="7">
    <location>
        <begin position="164"/>
        <end position="285"/>
    </location>
</feature>
<evidence type="ECO:0000256" key="3">
    <source>
        <dbReference type="ARBA" id="ARBA00022729"/>
    </source>
</evidence>
<dbReference type="PANTHER" id="PTHR47360:SF1">
    <property type="entry name" value="ENDOPEPTIDASE NLPC-RELATED"/>
    <property type="match status" value="1"/>
</dbReference>
<evidence type="ECO:0000313" key="8">
    <source>
        <dbReference type="EMBL" id="QGW28332.1"/>
    </source>
</evidence>
<keyword evidence="5" id="KW-0788">Thiol protease</keyword>
<dbReference type="InterPro" id="IPR038765">
    <property type="entry name" value="Papain-like_cys_pep_sf"/>
</dbReference>
<feature type="region of interest" description="Disordered" evidence="6">
    <location>
        <begin position="56"/>
        <end position="90"/>
    </location>
</feature>
<comment type="similarity">
    <text evidence="1">Belongs to the peptidase C40 family.</text>
</comment>
<evidence type="ECO:0000313" key="9">
    <source>
        <dbReference type="Proteomes" id="UP000426027"/>
    </source>
</evidence>
<dbReference type="PROSITE" id="PS51935">
    <property type="entry name" value="NLPC_P60"/>
    <property type="match status" value="1"/>
</dbReference>
<keyword evidence="2" id="KW-0645">Protease</keyword>
<evidence type="ECO:0000256" key="6">
    <source>
        <dbReference type="SAM" id="MobiDB-lite"/>
    </source>
</evidence>
<protein>
    <recommendedName>
        <fullName evidence="7">NlpC/P60 domain-containing protein</fullName>
    </recommendedName>
</protein>
<accession>A0A6I6GN22</accession>
<dbReference type="Proteomes" id="UP000426027">
    <property type="component" value="Chromosome"/>
</dbReference>
<evidence type="ECO:0000256" key="4">
    <source>
        <dbReference type="ARBA" id="ARBA00022801"/>
    </source>
</evidence>
<sequence length="298" mass="33675">MTVKFDGRMMVARHFPVFLPLAKFVWMELMIKRLCTICVMAMLLLCSSYAEAQRKSSAKKPAPKKTTTQKKTVSKKKPASTAKAKPKATPRVNLAQAIPQVKDSLLERDIPLRNFDSILMAARRQETSLKSPDFNLGKTLGSALENFIPVQFKYAILLNESVEKLSNLVLYKNIDDWYGTRYRYGGKTTKGIDCSAFMQVISEYTFGWVLPRTAREQYVAMQGIKRDELREGDFVFFNTTGGISHVGMYLQNNKFIHASSSEGVSIGDLQSKYWSRRFIGARRMPEVTPATAAPTQLD</sequence>
<gene>
    <name evidence="8" type="ORF">GLV81_09695</name>
</gene>
<reference evidence="8 9" key="1">
    <citation type="submission" date="2019-11" db="EMBL/GenBank/DDBJ databases">
        <authorList>
            <person name="Im W.T."/>
        </authorList>
    </citation>
    <scope>NUCLEOTIDE SEQUENCE [LARGE SCALE GENOMIC DNA]</scope>
    <source>
        <strain evidence="8 9">SB-02</strain>
    </source>
</reference>
<dbReference type="AlphaFoldDB" id="A0A6I6GN22"/>
<dbReference type="InterPro" id="IPR000064">
    <property type="entry name" value="NLP_P60_dom"/>
</dbReference>
<proteinExistence type="inferred from homology"/>
<evidence type="ECO:0000256" key="5">
    <source>
        <dbReference type="ARBA" id="ARBA00022807"/>
    </source>
</evidence>
<dbReference type="Gene3D" id="3.90.1720.10">
    <property type="entry name" value="endopeptidase domain like (from Nostoc punctiforme)"/>
    <property type="match status" value="1"/>
</dbReference>
<keyword evidence="3" id="KW-0732">Signal</keyword>
<keyword evidence="4" id="KW-0378">Hydrolase</keyword>
<dbReference type="SUPFAM" id="SSF54001">
    <property type="entry name" value="Cysteine proteinases"/>
    <property type="match status" value="1"/>
</dbReference>
<organism evidence="8 9">
    <name type="scientific">Phnomibacter ginsenosidimutans</name>
    <dbReference type="NCBI Taxonomy" id="2676868"/>
    <lineage>
        <taxon>Bacteria</taxon>
        <taxon>Pseudomonadati</taxon>
        <taxon>Bacteroidota</taxon>
        <taxon>Chitinophagia</taxon>
        <taxon>Chitinophagales</taxon>
        <taxon>Chitinophagaceae</taxon>
        <taxon>Phnomibacter</taxon>
    </lineage>
</organism>
<feature type="compositionally biased region" description="Basic residues" evidence="6">
    <location>
        <begin position="72"/>
        <end position="88"/>
    </location>
</feature>
<evidence type="ECO:0000256" key="1">
    <source>
        <dbReference type="ARBA" id="ARBA00007074"/>
    </source>
</evidence>
<dbReference type="Pfam" id="PF00877">
    <property type="entry name" value="NLPC_P60"/>
    <property type="match status" value="1"/>
</dbReference>
<dbReference type="GO" id="GO:0008234">
    <property type="term" value="F:cysteine-type peptidase activity"/>
    <property type="evidence" value="ECO:0007669"/>
    <property type="project" value="UniProtKB-KW"/>
</dbReference>
<dbReference type="EMBL" id="CP046566">
    <property type="protein sequence ID" value="QGW28332.1"/>
    <property type="molecule type" value="Genomic_DNA"/>
</dbReference>
<dbReference type="InterPro" id="IPR052062">
    <property type="entry name" value="Murein_DD/LD_carboxypeptidase"/>
</dbReference>
<dbReference type="KEGG" id="fls:GLV81_09695"/>
<evidence type="ECO:0000256" key="2">
    <source>
        <dbReference type="ARBA" id="ARBA00022670"/>
    </source>
</evidence>
<dbReference type="GO" id="GO:0006508">
    <property type="term" value="P:proteolysis"/>
    <property type="evidence" value="ECO:0007669"/>
    <property type="project" value="UniProtKB-KW"/>
</dbReference>
<name>A0A6I6GN22_9BACT</name>
<keyword evidence="9" id="KW-1185">Reference proteome</keyword>
<evidence type="ECO:0000259" key="7">
    <source>
        <dbReference type="PROSITE" id="PS51935"/>
    </source>
</evidence>